<dbReference type="Pfam" id="PF16537">
    <property type="entry name" value="T2SSB"/>
    <property type="match status" value="1"/>
</dbReference>
<organism evidence="4 5">
    <name type="scientific">Vibrio algivorus</name>
    <dbReference type="NCBI Taxonomy" id="1667024"/>
    <lineage>
        <taxon>Bacteria</taxon>
        <taxon>Pseudomonadati</taxon>
        <taxon>Pseudomonadota</taxon>
        <taxon>Gammaproteobacteria</taxon>
        <taxon>Vibrionales</taxon>
        <taxon>Vibrionaceae</taxon>
        <taxon>Vibrio</taxon>
    </lineage>
</organism>
<feature type="region of interest" description="Disordered" evidence="1">
    <location>
        <begin position="109"/>
        <end position="147"/>
    </location>
</feature>
<evidence type="ECO:0000256" key="2">
    <source>
        <dbReference type="SAM" id="Phobius"/>
    </source>
</evidence>
<evidence type="ECO:0000256" key="1">
    <source>
        <dbReference type="SAM" id="MobiDB-lite"/>
    </source>
</evidence>
<dbReference type="EMBL" id="VMKJ01000005">
    <property type="protein sequence ID" value="TVO38578.1"/>
    <property type="molecule type" value="Genomic_DNA"/>
</dbReference>
<name>A0A557PD67_9VIBR</name>
<proteinExistence type="predicted"/>
<keyword evidence="2" id="KW-1133">Transmembrane helix</keyword>
<feature type="domain" description="Type II secretion system protein GspB C-terminal" evidence="3">
    <location>
        <begin position="211"/>
        <end position="271"/>
    </location>
</feature>
<reference evidence="4 5" key="1">
    <citation type="submission" date="2019-07" db="EMBL/GenBank/DDBJ databases">
        <title>The draft genome sequence of Vibrio algivorus M1486.</title>
        <authorList>
            <person name="Meng X."/>
        </authorList>
    </citation>
    <scope>NUCLEOTIDE SEQUENCE [LARGE SCALE GENOMIC DNA]</scope>
    <source>
        <strain evidence="4 5">M1486</strain>
    </source>
</reference>
<feature type="compositionally biased region" description="Polar residues" evidence="1">
    <location>
        <begin position="122"/>
        <end position="132"/>
    </location>
</feature>
<feature type="transmembrane region" description="Helical" evidence="2">
    <location>
        <begin position="38"/>
        <end position="61"/>
    </location>
</feature>
<protein>
    <recommendedName>
        <fullName evidence="3">Type II secretion system protein GspB C-terminal domain-containing protein</fullName>
    </recommendedName>
</protein>
<evidence type="ECO:0000313" key="5">
    <source>
        <dbReference type="Proteomes" id="UP000319828"/>
    </source>
</evidence>
<evidence type="ECO:0000313" key="4">
    <source>
        <dbReference type="EMBL" id="TVO38578.1"/>
    </source>
</evidence>
<dbReference type="Proteomes" id="UP000319828">
    <property type="component" value="Unassembled WGS sequence"/>
</dbReference>
<dbReference type="RefSeq" id="WP_144387580.1">
    <property type="nucleotide sequence ID" value="NZ_CANNCB010000002.1"/>
</dbReference>
<dbReference type="GO" id="GO:0015627">
    <property type="term" value="C:type II protein secretion system complex"/>
    <property type="evidence" value="ECO:0007669"/>
    <property type="project" value="InterPro"/>
</dbReference>
<dbReference type="OrthoDB" id="5432325at2"/>
<sequence length="277" mass="30971">MSEVMKALQQSEQAYQAQISQPHLSSPARLNVTKTTRWWLVGLFAVLPVIAILAVMTYLHFNSATLEPSQLEATDALTNQKRAVILENSEPLAKLLPYPELTELTALPKPVAKPLPARPKPSTTASRNNSPSEGRRIKTDQVNVSDVSKQDWNVDNLDLSGLSPELAQRFQSALKKHSTQSASQTKITSMPTKPQNAINLVGHESDYRGRLPKMNFETHMYSSQSQSRWIKVNGNNVHEGEWVINKLVKLDQILPGSLIVTFDNQQLQIPALYEWQG</sequence>
<comment type="caution">
    <text evidence="4">The sequence shown here is derived from an EMBL/GenBank/DDBJ whole genome shotgun (WGS) entry which is preliminary data.</text>
</comment>
<dbReference type="AlphaFoldDB" id="A0A557PD67"/>
<keyword evidence="2" id="KW-0472">Membrane</keyword>
<accession>A0A557PD67</accession>
<dbReference type="InterPro" id="IPR032389">
    <property type="entry name" value="GspB_C"/>
</dbReference>
<evidence type="ECO:0000259" key="3">
    <source>
        <dbReference type="Pfam" id="PF16537"/>
    </source>
</evidence>
<gene>
    <name evidence="4" type="ORF">FOF44_04400</name>
</gene>
<keyword evidence="2" id="KW-0812">Transmembrane</keyword>